<feature type="transmembrane region" description="Helical" evidence="1">
    <location>
        <begin position="227"/>
        <end position="250"/>
    </location>
</feature>
<organism evidence="2 3">
    <name type="scientific">Virgisporangium aliadipatigenens</name>
    <dbReference type="NCBI Taxonomy" id="741659"/>
    <lineage>
        <taxon>Bacteria</taxon>
        <taxon>Bacillati</taxon>
        <taxon>Actinomycetota</taxon>
        <taxon>Actinomycetes</taxon>
        <taxon>Micromonosporales</taxon>
        <taxon>Micromonosporaceae</taxon>
        <taxon>Virgisporangium</taxon>
    </lineage>
</organism>
<dbReference type="EMBL" id="BOPF01000021">
    <property type="protein sequence ID" value="GIJ48557.1"/>
    <property type="molecule type" value="Genomic_DNA"/>
</dbReference>
<proteinExistence type="predicted"/>
<evidence type="ECO:0000256" key="1">
    <source>
        <dbReference type="SAM" id="Phobius"/>
    </source>
</evidence>
<feature type="transmembrane region" description="Helical" evidence="1">
    <location>
        <begin position="187"/>
        <end position="207"/>
    </location>
</feature>
<sequence length="256" mass="26706">MALTLVRARRSATVLALAVAVFGAVLGALAGAAVAERAAWQAAGPLPSDREASALARLVMGAAVPPPERFDVRFGYDPSGAYGPGRVRFRIPGERPEPALSDSRVRLATAGWTVSPTAGGFSAVKGPWRVEFAPDGDAFVRLDVLRARPMWVAPVAAFGGLLGALCGWLVTLWVWRRGVRLPDGAPRRVALGFAAAGALCAVPVLAVTGYTQLPTPLDRPLWTALTYQAVGLAAAASLVLLAAAALLVTVRSLLRR</sequence>
<protein>
    <submittedName>
        <fullName evidence="2">Uncharacterized protein</fullName>
    </submittedName>
</protein>
<comment type="caution">
    <text evidence="2">The sequence shown here is derived from an EMBL/GenBank/DDBJ whole genome shotgun (WGS) entry which is preliminary data.</text>
</comment>
<gene>
    <name evidence="2" type="ORF">Val02_54430</name>
</gene>
<dbReference type="Proteomes" id="UP000619260">
    <property type="component" value="Unassembled WGS sequence"/>
</dbReference>
<keyword evidence="3" id="KW-1185">Reference proteome</keyword>
<keyword evidence="1" id="KW-0812">Transmembrane</keyword>
<accession>A0A8J3YQ72</accession>
<dbReference type="RefSeq" id="WP_203902036.1">
    <property type="nucleotide sequence ID" value="NZ_BOPF01000021.1"/>
</dbReference>
<keyword evidence="1" id="KW-1133">Transmembrane helix</keyword>
<evidence type="ECO:0000313" key="2">
    <source>
        <dbReference type="EMBL" id="GIJ48557.1"/>
    </source>
</evidence>
<dbReference type="AlphaFoldDB" id="A0A8J3YQ72"/>
<name>A0A8J3YQ72_9ACTN</name>
<evidence type="ECO:0000313" key="3">
    <source>
        <dbReference type="Proteomes" id="UP000619260"/>
    </source>
</evidence>
<keyword evidence="1" id="KW-0472">Membrane</keyword>
<reference evidence="2" key="1">
    <citation type="submission" date="2021-01" db="EMBL/GenBank/DDBJ databases">
        <title>Whole genome shotgun sequence of Virgisporangium aliadipatigenens NBRC 105644.</title>
        <authorList>
            <person name="Komaki H."/>
            <person name="Tamura T."/>
        </authorList>
    </citation>
    <scope>NUCLEOTIDE SEQUENCE</scope>
    <source>
        <strain evidence="2">NBRC 105644</strain>
    </source>
</reference>
<feature type="transmembrane region" description="Helical" evidence="1">
    <location>
        <begin position="151"/>
        <end position="175"/>
    </location>
</feature>